<dbReference type="Proteomes" id="UP000064893">
    <property type="component" value="Chromosome"/>
</dbReference>
<comment type="similarity">
    <text evidence="1 3">Belongs to the class-II fumarase/aspartase family. Fumarase subfamily.</text>
</comment>
<dbReference type="PRINTS" id="PR00149">
    <property type="entry name" value="FUMRATELYASE"/>
</dbReference>
<feature type="binding site" evidence="3">
    <location>
        <position position="188"/>
    </location>
    <ligand>
        <name>substrate</name>
    </ligand>
</feature>
<feature type="binding site" evidence="3">
    <location>
        <begin position="325"/>
        <end position="327"/>
    </location>
    <ligand>
        <name>substrate</name>
    </ligand>
</feature>
<dbReference type="InterPro" id="IPR020557">
    <property type="entry name" value="Fumarate_lyase_CS"/>
</dbReference>
<name>A0A0S2I182_9BACT</name>
<dbReference type="Gene3D" id="1.10.275.10">
    <property type="entry name" value="Fumarase/aspartase (N-terminal domain)"/>
    <property type="match status" value="1"/>
</dbReference>
<keyword evidence="2 3" id="KW-0456">Lyase</keyword>
<dbReference type="AlphaFoldDB" id="A0A0S2I182"/>
<feature type="binding site" evidence="3">
    <location>
        <position position="320"/>
    </location>
    <ligand>
        <name>substrate</name>
    </ligand>
</feature>
<feature type="binding site" description="in site B" evidence="3">
    <location>
        <begin position="130"/>
        <end position="133"/>
    </location>
    <ligand>
        <name>substrate</name>
    </ligand>
</feature>
<dbReference type="FunFam" id="1.10.40.30:FF:000002">
    <property type="entry name" value="Fumarate hydratase class II"/>
    <property type="match status" value="1"/>
</dbReference>
<comment type="pathway">
    <text evidence="3">Carbohydrate metabolism; tricarboxylic acid cycle; (S)-malate from fumarate: step 1/1.</text>
</comment>
<dbReference type="SUPFAM" id="SSF48557">
    <property type="entry name" value="L-aspartase-like"/>
    <property type="match status" value="1"/>
</dbReference>
<dbReference type="GO" id="GO:0005737">
    <property type="term" value="C:cytoplasm"/>
    <property type="evidence" value="ECO:0007669"/>
    <property type="project" value="UniProtKB-SubCell"/>
</dbReference>
<dbReference type="NCBIfam" id="NF008909">
    <property type="entry name" value="PRK12273.1"/>
    <property type="match status" value="1"/>
</dbReference>
<keyword evidence="3" id="KW-0816">Tricarboxylic acid cycle</keyword>
<dbReference type="FunFam" id="1.20.200.10:FF:000001">
    <property type="entry name" value="Fumarate hydratase, mitochondrial"/>
    <property type="match status" value="1"/>
</dbReference>
<dbReference type="UniPathway" id="UPA00223">
    <property type="reaction ID" value="UER01007"/>
</dbReference>
<feature type="binding site" evidence="3">
    <location>
        <begin position="140"/>
        <end position="142"/>
    </location>
    <ligand>
        <name>substrate</name>
    </ligand>
</feature>
<comment type="miscellaneous">
    <text evidence="3">There are 2 substrate-binding sites: the catalytic A site, and the non-catalytic B site that may play a role in the transfer of substrate or product between the active site and the solvent. Alternatively, the B site may bind allosteric effectors.</text>
</comment>
<organism evidence="6 7">
    <name type="scientific">Salinivirga cyanobacteriivorans</name>
    <dbReference type="NCBI Taxonomy" id="1307839"/>
    <lineage>
        <taxon>Bacteria</taxon>
        <taxon>Pseudomonadati</taxon>
        <taxon>Bacteroidota</taxon>
        <taxon>Bacteroidia</taxon>
        <taxon>Bacteroidales</taxon>
        <taxon>Salinivirgaceae</taxon>
        <taxon>Salinivirga</taxon>
    </lineage>
</organism>
<dbReference type="GO" id="GO:0006106">
    <property type="term" value="P:fumarate metabolic process"/>
    <property type="evidence" value="ECO:0007669"/>
    <property type="project" value="InterPro"/>
</dbReference>
<dbReference type="InterPro" id="IPR024083">
    <property type="entry name" value="Fumarase/histidase_N"/>
</dbReference>
<dbReference type="OrthoDB" id="9802809at2"/>
<dbReference type="Gene3D" id="1.10.40.30">
    <property type="entry name" value="Fumarase/aspartase (C-terminal domain)"/>
    <property type="match status" value="1"/>
</dbReference>
<feature type="binding site" evidence="3">
    <location>
        <begin position="98"/>
        <end position="100"/>
    </location>
    <ligand>
        <name>substrate</name>
    </ligand>
</feature>
<evidence type="ECO:0000313" key="7">
    <source>
        <dbReference type="Proteomes" id="UP000064893"/>
    </source>
</evidence>
<dbReference type="HAMAP" id="MF_00743">
    <property type="entry name" value="FumaraseC"/>
    <property type="match status" value="1"/>
</dbReference>
<dbReference type="InterPro" id="IPR018951">
    <property type="entry name" value="Fumarase_C_C"/>
</dbReference>
<feature type="active site" description="Proton donor/acceptor" evidence="3">
    <location>
        <position position="189"/>
    </location>
</feature>
<dbReference type="InterPro" id="IPR000362">
    <property type="entry name" value="Fumarate_lyase_fam"/>
</dbReference>
<evidence type="ECO:0000313" key="6">
    <source>
        <dbReference type="EMBL" id="ALO16136.1"/>
    </source>
</evidence>
<dbReference type="InterPro" id="IPR005677">
    <property type="entry name" value="Fum_hydII"/>
</dbReference>
<reference evidence="6 7" key="1">
    <citation type="submission" date="2015-11" db="EMBL/GenBank/DDBJ databases">
        <title>Description and complete genome sequence of a novel strain predominating in hypersaline microbial mats and representing a new family of the Bacteriodetes phylum.</title>
        <authorList>
            <person name="Spring S."/>
            <person name="Bunk B."/>
            <person name="Sproer C."/>
            <person name="Klenk H.-P."/>
        </authorList>
    </citation>
    <scope>NUCLEOTIDE SEQUENCE [LARGE SCALE GENOMIC DNA]</scope>
    <source>
        <strain evidence="6 7">L21-Spi-D4</strain>
    </source>
</reference>
<dbReference type="KEGG" id="blq:L21SP5_02512"/>
<evidence type="ECO:0000259" key="5">
    <source>
        <dbReference type="Pfam" id="PF10415"/>
    </source>
</evidence>
<dbReference type="PROSITE" id="PS00163">
    <property type="entry name" value="FUMARATE_LYASES"/>
    <property type="match status" value="1"/>
</dbReference>
<sequence>MSYRIEKDTLGDVKVPADKYWGAQTERSRNNFPIGDPASMPKEIIEAFGYLKKAAAITNHKLGVLAEEKKDLICKVCDEIINHELDDQFPLVIWQTGSGTQSNMNVNEVVANRAHVLEGNKLGEGERTIHPNDDVNKSQSSNDTFPTAMHIAAYKMLVEQTIPALESLRNALEEKSKEMDEVVKIGRTHWMDATPLTLGQEFSGYVSQIDHGLNAINNSLSHLSELALGGTAVGTGLNTPKGYAEEVAFNIAELTGYDFVTAENKFESLAAHDAIVESHNSLKQVAVSIMKIANDLRMLASGPRSGIGEIIIPANEPGSSIMPGKVNPTQIEAITMVAAQVMGNDVAIGVGGSNGHFELNVFKPMMVANFLQSARLLADAVNSFVERLVIGIKPNNERIQELLNNSLMLVTALNTKIGYEKAAKIAKTAFAEGTTLKESALKLGFLTEDEFDQWVDPSKMIGK</sequence>
<dbReference type="PATRIC" id="fig|1307839.3.peg.2638"/>
<protein>
    <recommendedName>
        <fullName evidence="3">Fumarate hydratase class II</fullName>
        <shortName evidence="3">Fumarase C</shortName>
        <ecNumber evidence="3">4.2.1.2</ecNumber>
    </recommendedName>
    <alternativeName>
        <fullName evidence="3">Aerobic fumarase</fullName>
    </alternativeName>
    <alternativeName>
        <fullName evidence="3">Iron-independent fumarase</fullName>
    </alternativeName>
</protein>
<dbReference type="CDD" id="cd01362">
    <property type="entry name" value="Fumarase_classII"/>
    <property type="match status" value="1"/>
</dbReference>
<dbReference type="GO" id="GO:0006099">
    <property type="term" value="P:tricarboxylic acid cycle"/>
    <property type="evidence" value="ECO:0007669"/>
    <property type="project" value="UniProtKB-UniRule"/>
</dbReference>
<dbReference type="Pfam" id="PF00206">
    <property type="entry name" value="Lyase_1"/>
    <property type="match status" value="1"/>
</dbReference>
<comment type="function">
    <text evidence="3">Involved in the TCA cycle. Catalyzes the stereospecific interconversion of fumarate to L-malate.</text>
</comment>
<feature type="active site" evidence="3">
    <location>
        <position position="319"/>
    </location>
</feature>
<dbReference type="GO" id="GO:0004333">
    <property type="term" value="F:fumarate hydratase activity"/>
    <property type="evidence" value="ECO:0007669"/>
    <property type="project" value="UniProtKB-UniRule"/>
</dbReference>
<proteinExistence type="inferred from homology"/>
<dbReference type="PANTHER" id="PTHR11444:SF1">
    <property type="entry name" value="FUMARATE HYDRATASE, MITOCHONDRIAL"/>
    <property type="match status" value="1"/>
</dbReference>
<comment type="catalytic activity">
    <reaction evidence="3">
        <text>(S)-malate = fumarate + H2O</text>
        <dbReference type="Rhea" id="RHEA:12460"/>
        <dbReference type="ChEBI" id="CHEBI:15377"/>
        <dbReference type="ChEBI" id="CHEBI:15589"/>
        <dbReference type="ChEBI" id="CHEBI:29806"/>
        <dbReference type="EC" id="4.2.1.2"/>
    </reaction>
</comment>
<feature type="domain" description="Fumarate lyase N-terminal" evidence="4">
    <location>
        <begin position="11"/>
        <end position="343"/>
    </location>
</feature>
<dbReference type="EC" id="4.2.1.2" evidence="3"/>
<evidence type="ECO:0000256" key="3">
    <source>
        <dbReference type="HAMAP-Rule" id="MF_00743"/>
    </source>
</evidence>
<accession>A0A0S2I182</accession>
<keyword evidence="3" id="KW-0963">Cytoplasm</keyword>
<evidence type="ECO:0000256" key="1">
    <source>
        <dbReference type="ARBA" id="ARBA00009084"/>
    </source>
</evidence>
<dbReference type="Pfam" id="PF10415">
    <property type="entry name" value="FumaraseC_C"/>
    <property type="match status" value="1"/>
</dbReference>
<dbReference type="PANTHER" id="PTHR11444">
    <property type="entry name" value="ASPARTATEAMMONIA/ARGININOSUCCINATE/ADENYLOSUCCINATE LYASE"/>
    <property type="match status" value="1"/>
</dbReference>
<dbReference type="InterPro" id="IPR022761">
    <property type="entry name" value="Fumarate_lyase_N"/>
</dbReference>
<dbReference type="EMBL" id="CP013118">
    <property type="protein sequence ID" value="ALO16136.1"/>
    <property type="molecule type" value="Genomic_DNA"/>
</dbReference>
<dbReference type="NCBIfam" id="TIGR00979">
    <property type="entry name" value="fumC_II"/>
    <property type="match status" value="1"/>
</dbReference>
<feature type="domain" description="Fumarase C C-terminal" evidence="5">
    <location>
        <begin position="409"/>
        <end position="461"/>
    </location>
</feature>
<dbReference type="Gene3D" id="1.20.200.10">
    <property type="entry name" value="Fumarase/aspartase (Central domain)"/>
    <property type="match status" value="1"/>
</dbReference>
<dbReference type="STRING" id="1307839.L21SP5_02512"/>
<dbReference type="RefSeq" id="WP_057953533.1">
    <property type="nucleotide sequence ID" value="NZ_CP013118.1"/>
</dbReference>
<dbReference type="GO" id="GO:0006108">
    <property type="term" value="P:malate metabolic process"/>
    <property type="evidence" value="ECO:0007669"/>
    <property type="project" value="TreeGrafter"/>
</dbReference>
<evidence type="ECO:0000259" key="4">
    <source>
        <dbReference type="Pfam" id="PF00206"/>
    </source>
</evidence>
<comment type="subcellular location">
    <subcellularLocation>
        <location evidence="3">Cytoplasm</location>
    </subcellularLocation>
</comment>
<dbReference type="InterPro" id="IPR008948">
    <property type="entry name" value="L-Aspartase-like"/>
</dbReference>
<comment type="subunit">
    <text evidence="3">Homotetramer.</text>
</comment>
<feature type="site" description="Important for catalytic activity" evidence="3">
    <location>
        <position position="332"/>
    </location>
</feature>
<dbReference type="FunFam" id="1.10.275.10:FF:000001">
    <property type="entry name" value="Fumarate hydratase, mitochondrial"/>
    <property type="match status" value="1"/>
</dbReference>
<gene>
    <name evidence="3 6" type="primary">fumC</name>
    <name evidence="6" type="ORF">L21SP5_02512</name>
</gene>
<keyword evidence="7" id="KW-1185">Reference proteome</keyword>
<evidence type="ECO:0000256" key="2">
    <source>
        <dbReference type="ARBA" id="ARBA00023239"/>
    </source>
</evidence>